<gene>
    <name evidence="2" type="ORF">OW717_09765</name>
</gene>
<accession>A0ABU6FQJ5</accession>
<evidence type="ECO:0000313" key="3">
    <source>
        <dbReference type="Proteomes" id="UP001308776"/>
    </source>
</evidence>
<keyword evidence="3" id="KW-1185">Reference proteome</keyword>
<dbReference type="InterPro" id="IPR013216">
    <property type="entry name" value="Methyltransf_11"/>
</dbReference>
<keyword evidence="2" id="KW-0808">Transferase</keyword>
<evidence type="ECO:0000259" key="1">
    <source>
        <dbReference type="Pfam" id="PF08241"/>
    </source>
</evidence>
<dbReference type="InterPro" id="IPR029063">
    <property type="entry name" value="SAM-dependent_MTases_sf"/>
</dbReference>
<dbReference type="Gene3D" id="3.40.50.150">
    <property type="entry name" value="Vaccinia Virus protein VP39"/>
    <property type="match status" value="1"/>
</dbReference>
<dbReference type="CDD" id="cd02440">
    <property type="entry name" value="AdoMet_MTases"/>
    <property type="match status" value="1"/>
</dbReference>
<dbReference type="GO" id="GO:0032259">
    <property type="term" value="P:methylation"/>
    <property type="evidence" value="ECO:0007669"/>
    <property type="project" value="UniProtKB-KW"/>
</dbReference>
<reference evidence="2 3" key="1">
    <citation type="submission" date="2022-11" db="EMBL/GenBank/DDBJ databases">
        <title>Comparative genomics analysis of Acidithiobacillus ferriphilus.</title>
        <authorList>
            <person name="Ma L."/>
        </authorList>
    </citation>
    <scope>NUCLEOTIDE SEQUENCE [LARGE SCALE GENOMIC DNA]</scope>
    <source>
        <strain evidence="2 3">DY15</strain>
    </source>
</reference>
<dbReference type="SUPFAM" id="SSF53335">
    <property type="entry name" value="S-adenosyl-L-methionine-dependent methyltransferases"/>
    <property type="match status" value="1"/>
</dbReference>
<dbReference type="GO" id="GO:0008168">
    <property type="term" value="F:methyltransferase activity"/>
    <property type="evidence" value="ECO:0007669"/>
    <property type="project" value="UniProtKB-KW"/>
</dbReference>
<dbReference type="EMBL" id="JAQGFR010000195">
    <property type="protein sequence ID" value="MEB8514321.1"/>
    <property type="molecule type" value="Genomic_DNA"/>
</dbReference>
<comment type="caution">
    <text evidence="2">The sequence shown here is derived from an EMBL/GenBank/DDBJ whole genome shotgun (WGS) entry which is preliminary data.</text>
</comment>
<name>A0ABU6FQJ5_9PROT</name>
<organism evidence="2 3">
    <name type="scientific">Acidithiobacillus ferriphilus</name>
    <dbReference type="NCBI Taxonomy" id="1689834"/>
    <lineage>
        <taxon>Bacteria</taxon>
        <taxon>Pseudomonadati</taxon>
        <taxon>Pseudomonadota</taxon>
        <taxon>Acidithiobacillia</taxon>
        <taxon>Acidithiobacillales</taxon>
        <taxon>Acidithiobacillaceae</taxon>
        <taxon>Acidithiobacillus</taxon>
    </lineage>
</organism>
<dbReference type="PANTHER" id="PTHR43591">
    <property type="entry name" value="METHYLTRANSFERASE"/>
    <property type="match status" value="1"/>
</dbReference>
<dbReference type="Pfam" id="PF08241">
    <property type="entry name" value="Methyltransf_11"/>
    <property type="match status" value="1"/>
</dbReference>
<sequence length="228" mass="24971">MNDLPVHLDCNASTPIDAATYDAWYDTPRGRWIGTTEFRLLSGLLQARPGDTLLDVGCGTGWFTRRFAEKDLRVTGLDPNPDGLAFAHAKGPPAIRWVAGDARSLPFSDRSFDRVVSVAALCFVNGERQAVAEIVRVARQRFAIGWLNRSSLLYAQKGQGGGSGAYHGARWHRPGELLDFFSGLPVSRLVMHSAIFLPAGNRVARTMERLLPHTLPWGGMVVISGETE</sequence>
<keyword evidence="2" id="KW-0489">Methyltransferase</keyword>
<feature type="domain" description="Methyltransferase type 11" evidence="1">
    <location>
        <begin position="54"/>
        <end position="140"/>
    </location>
</feature>
<evidence type="ECO:0000313" key="2">
    <source>
        <dbReference type="EMBL" id="MEB8514321.1"/>
    </source>
</evidence>
<proteinExistence type="predicted"/>
<protein>
    <submittedName>
        <fullName evidence="2">Class I SAM-dependent methyltransferase</fullName>
    </submittedName>
</protein>
<dbReference type="Proteomes" id="UP001308776">
    <property type="component" value="Unassembled WGS sequence"/>
</dbReference>